<name>A0ABS3P193_9BACI</name>
<feature type="transmembrane region" description="Helical" evidence="1">
    <location>
        <begin position="62"/>
        <end position="89"/>
    </location>
</feature>
<feature type="transmembrane region" description="Helical" evidence="1">
    <location>
        <begin position="12"/>
        <end position="31"/>
    </location>
</feature>
<keyword evidence="1" id="KW-0812">Transmembrane</keyword>
<evidence type="ECO:0000313" key="3">
    <source>
        <dbReference type="Proteomes" id="UP000677611"/>
    </source>
</evidence>
<reference evidence="2 3" key="1">
    <citation type="submission" date="2021-03" db="EMBL/GenBank/DDBJ databases">
        <title>Identification of novel Bacillus strains.</title>
        <authorList>
            <person name="Xiao Z."/>
            <person name="Li Y."/>
            <person name="Shen J."/>
        </authorList>
    </citation>
    <scope>NUCLEOTIDE SEQUENCE [LARGE SCALE GENOMIC DNA]</scope>
    <source>
        <strain evidence="2 3">SY8</strain>
    </source>
</reference>
<sequence>MSTTNSSKKTRPFQQWMIGFAVTFLALIILFGTPIRWIEIAFIIVGISLLSWGGYEAYRGRPFILLGIISAPCILGFVFFIICGGFLIFSL</sequence>
<organism evidence="2 3">
    <name type="scientific">Bacillus arachidis</name>
    <dbReference type="NCBI Taxonomy" id="2819290"/>
    <lineage>
        <taxon>Bacteria</taxon>
        <taxon>Bacillati</taxon>
        <taxon>Bacillota</taxon>
        <taxon>Bacilli</taxon>
        <taxon>Bacillales</taxon>
        <taxon>Bacillaceae</taxon>
        <taxon>Bacillus</taxon>
    </lineage>
</organism>
<dbReference type="EMBL" id="JAGDQJ010000019">
    <property type="protein sequence ID" value="MBO1626966.1"/>
    <property type="molecule type" value="Genomic_DNA"/>
</dbReference>
<keyword evidence="1" id="KW-0472">Membrane</keyword>
<proteinExistence type="predicted"/>
<dbReference type="Proteomes" id="UP000677611">
    <property type="component" value="Unassembled WGS sequence"/>
</dbReference>
<evidence type="ECO:0000313" key="2">
    <source>
        <dbReference type="EMBL" id="MBO1626966.1"/>
    </source>
</evidence>
<comment type="caution">
    <text evidence="2">The sequence shown here is derived from an EMBL/GenBank/DDBJ whole genome shotgun (WGS) entry which is preliminary data.</text>
</comment>
<keyword evidence="1" id="KW-1133">Transmembrane helix</keyword>
<protein>
    <submittedName>
        <fullName evidence="2">Uncharacterized protein</fullName>
    </submittedName>
</protein>
<accession>A0ABS3P193</accession>
<keyword evidence="3" id="KW-1185">Reference proteome</keyword>
<dbReference type="RefSeq" id="WP_090694238.1">
    <property type="nucleotide sequence ID" value="NZ_JAGDQJ010000019.1"/>
</dbReference>
<feature type="transmembrane region" description="Helical" evidence="1">
    <location>
        <begin position="37"/>
        <end position="55"/>
    </location>
</feature>
<evidence type="ECO:0000256" key="1">
    <source>
        <dbReference type="SAM" id="Phobius"/>
    </source>
</evidence>
<gene>
    <name evidence="2" type="ORF">J4P90_17330</name>
</gene>